<keyword evidence="1" id="KW-0175">Coiled coil</keyword>
<feature type="region of interest" description="Disordered" evidence="2">
    <location>
        <begin position="187"/>
        <end position="213"/>
    </location>
</feature>
<protein>
    <submittedName>
        <fullName evidence="4">GM12556</fullName>
    </submittedName>
</protein>
<dbReference type="PhylomeDB" id="B4I066"/>
<dbReference type="InterPro" id="IPR048998">
    <property type="entry name" value="STPR"/>
</dbReference>
<organism evidence="5">
    <name type="scientific">Drosophila sechellia</name>
    <name type="common">Fruit fly</name>
    <dbReference type="NCBI Taxonomy" id="7238"/>
    <lineage>
        <taxon>Eukaryota</taxon>
        <taxon>Metazoa</taxon>
        <taxon>Ecdysozoa</taxon>
        <taxon>Arthropoda</taxon>
        <taxon>Hexapoda</taxon>
        <taxon>Insecta</taxon>
        <taxon>Pterygota</taxon>
        <taxon>Neoptera</taxon>
        <taxon>Endopterygota</taxon>
        <taxon>Diptera</taxon>
        <taxon>Brachycera</taxon>
        <taxon>Muscomorpha</taxon>
        <taxon>Ephydroidea</taxon>
        <taxon>Drosophilidae</taxon>
        <taxon>Drosophila</taxon>
        <taxon>Sophophora</taxon>
    </lineage>
</organism>
<evidence type="ECO:0000256" key="1">
    <source>
        <dbReference type="SAM" id="Coils"/>
    </source>
</evidence>
<dbReference type="AlphaFoldDB" id="B4I066"/>
<dbReference type="STRING" id="7238.B4I066"/>
<dbReference type="OMA" id="PMHHLYP"/>
<dbReference type="KEGG" id="dse:6612226"/>
<feature type="coiled-coil region" evidence="1">
    <location>
        <begin position="266"/>
        <end position="293"/>
    </location>
</feature>
<feature type="region of interest" description="Disordered" evidence="2">
    <location>
        <begin position="126"/>
        <end position="155"/>
    </location>
</feature>
<reference evidence="4 5" key="1">
    <citation type="journal article" date="2007" name="Nature">
        <title>Evolution of genes and genomes on the Drosophila phylogeny.</title>
        <authorList>
            <consortium name="Drosophila 12 Genomes Consortium"/>
            <person name="Clark A.G."/>
            <person name="Eisen M.B."/>
            <person name="Smith D.R."/>
            <person name="Bergman C.M."/>
            <person name="Oliver B."/>
            <person name="Markow T.A."/>
            <person name="Kaufman T.C."/>
            <person name="Kellis M."/>
            <person name="Gelbart W."/>
            <person name="Iyer V.N."/>
            <person name="Pollard D.A."/>
            <person name="Sackton T.B."/>
            <person name="Larracuente A.M."/>
            <person name="Singh N.D."/>
            <person name="Abad J.P."/>
            <person name="Abt D.N."/>
            <person name="Adryan B."/>
            <person name="Aguade M."/>
            <person name="Akashi H."/>
            <person name="Anderson W.W."/>
            <person name="Aquadro C.F."/>
            <person name="Ardell D.H."/>
            <person name="Arguello R."/>
            <person name="Artieri C.G."/>
            <person name="Barbash D.A."/>
            <person name="Barker D."/>
            <person name="Barsanti P."/>
            <person name="Batterham P."/>
            <person name="Batzoglou S."/>
            <person name="Begun D."/>
            <person name="Bhutkar A."/>
            <person name="Blanco E."/>
            <person name="Bosak S.A."/>
            <person name="Bradley R.K."/>
            <person name="Brand A.D."/>
            <person name="Brent M.R."/>
            <person name="Brooks A.N."/>
            <person name="Brown R.H."/>
            <person name="Butlin R.K."/>
            <person name="Caggese C."/>
            <person name="Calvi B.R."/>
            <person name="Bernardo de Carvalho A."/>
            <person name="Caspi A."/>
            <person name="Castrezana S."/>
            <person name="Celniker S.E."/>
            <person name="Chang J.L."/>
            <person name="Chapple C."/>
            <person name="Chatterji S."/>
            <person name="Chinwalla A."/>
            <person name="Civetta A."/>
            <person name="Clifton S.W."/>
            <person name="Comeron J.M."/>
            <person name="Costello J.C."/>
            <person name="Coyne J.A."/>
            <person name="Daub J."/>
            <person name="David R.G."/>
            <person name="Delcher A.L."/>
            <person name="Delehaunty K."/>
            <person name="Do C.B."/>
            <person name="Ebling H."/>
            <person name="Edwards K."/>
            <person name="Eickbush T."/>
            <person name="Evans J.D."/>
            <person name="Filipski A."/>
            <person name="Findeiss S."/>
            <person name="Freyhult E."/>
            <person name="Fulton L."/>
            <person name="Fulton R."/>
            <person name="Garcia A.C."/>
            <person name="Gardiner A."/>
            <person name="Garfield D.A."/>
            <person name="Garvin B.E."/>
            <person name="Gibson G."/>
            <person name="Gilbert D."/>
            <person name="Gnerre S."/>
            <person name="Godfrey J."/>
            <person name="Good R."/>
            <person name="Gotea V."/>
            <person name="Gravely B."/>
            <person name="Greenberg A.J."/>
            <person name="Griffiths-Jones S."/>
            <person name="Gross S."/>
            <person name="Guigo R."/>
            <person name="Gustafson E.A."/>
            <person name="Haerty W."/>
            <person name="Hahn M.W."/>
            <person name="Halligan D.L."/>
            <person name="Halpern A.L."/>
            <person name="Halter G.M."/>
            <person name="Han M.V."/>
            <person name="Heger A."/>
            <person name="Hillier L."/>
            <person name="Hinrichs A.S."/>
            <person name="Holmes I."/>
            <person name="Hoskins R.A."/>
            <person name="Hubisz M.J."/>
            <person name="Hultmark D."/>
            <person name="Huntley M.A."/>
            <person name="Jaffe D.B."/>
            <person name="Jagadeeshan S."/>
            <person name="Jeck W.R."/>
            <person name="Johnson J."/>
            <person name="Jones C.D."/>
            <person name="Jordan W.C."/>
            <person name="Karpen G.H."/>
            <person name="Kataoka E."/>
            <person name="Keightley P.D."/>
            <person name="Kheradpour P."/>
            <person name="Kirkness E.F."/>
            <person name="Koerich L.B."/>
            <person name="Kristiansen K."/>
            <person name="Kudrna D."/>
            <person name="Kulathinal R.J."/>
            <person name="Kumar S."/>
            <person name="Kwok R."/>
            <person name="Lander E."/>
            <person name="Langley C.H."/>
            <person name="Lapoint R."/>
            <person name="Lazzaro B.P."/>
            <person name="Lee S.J."/>
            <person name="Levesque L."/>
            <person name="Li R."/>
            <person name="Lin C.F."/>
            <person name="Lin M.F."/>
            <person name="Lindblad-Toh K."/>
            <person name="Llopart A."/>
            <person name="Long M."/>
            <person name="Low L."/>
            <person name="Lozovsky E."/>
            <person name="Lu J."/>
            <person name="Luo M."/>
            <person name="Machado C.A."/>
            <person name="Makalowski W."/>
            <person name="Marzo M."/>
            <person name="Matsuda M."/>
            <person name="Matzkin L."/>
            <person name="McAllister B."/>
            <person name="McBride C.S."/>
            <person name="McKernan B."/>
            <person name="McKernan K."/>
            <person name="Mendez-Lago M."/>
            <person name="Minx P."/>
            <person name="Mollenhauer M.U."/>
            <person name="Montooth K."/>
            <person name="Mount S.M."/>
            <person name="Mu X."/>
            <person name="Myers E."/>
            <person name="Negre B."/>
            <person name="Newfeld S."/>
            <person name="Nielsen R."/>
            <person name="Noor M.A."/>
            <person name="O'Grady P."/>
            <person name="Pachter L."/>
            <person name="Papaceit M."/>
            <person name="Parisi M.J."/>
            <person name="Parisi M."/>
            <person name="Parts L."/>
            <person name="Pedersen J.S."/>
            <person name="Pesole G."/>
            <person name="Phillippy A.M."/>
            <person name="Ponting C.P."/>
            <person name="Pop M."/>
            <person name="Porcelli D."/>
            <person name="Powell J.R."/>
            <person name="Prohaska S."/>
            <person name="Pruitt K."/>
            <person name="Puig M."/>
            <person name="Quesneville H."/>
            <person name="Ram K.R."/>
            <person name="Rand D."/>
            <person name="Rasmussen M.D."/>
            <person name="Reed L.K."/>
            <person name="Reenan R."/>
            <person name="Reily A."/>
            <person name="Remington K.A."/>
            <person name="Rieger T.T."/>
            <person name="Ritchie M.G."/>
            <person name="Robin C."/>
            <person name="Rogers Y.H."/>
            <person name="Rohde C."/>
            <person name="Rozas J."/>
            <person name="Rubenfield M.J."/>
            <person name="Ruiz A."/>
            <person name="Russo S."/>
            <person name="Salzberg S.L."/>
            <person name="Sanchez-Gracia A."/>
            <person name="Saranga D.J."/>
            <person name="Sato H."/>
            <person name="Schaeffer S.W."/>
            <person name="Schatz M.C."/>
            <person name="Schlenke T."/>
            <person name="Schwartz R."/>
            <person name="Segarra C."/>
            <person name="Singh R.S."/>
            <person name="Sirot L."/>
            <person name="Sirota M."/>
            <person name="Sisneros N.B."/>
            <person name="Smith C.D."/>
            <person name="Smith T.F."/>
            <person name="Spieth J."/>
            <person name="Stage D.E."/>
            <person name="Stark A."/>
            <person name="Stephan W."/>
            <person name="Strausberg R.L."/>
            <person name="Strempel S."/>
            <person name="Sturgill D."/>
            <person name="Sutton G."/>
            <person name="Sutton G.G."/>
            <person name="Tao W."/>
            <person name="Teichmann S."/>
            <person name="Tobari Y.N."/>
            <person name="Tomimura Y."/>
            <person name="Tsolas J.M."/>
            <person name="Valente V.L."/>
            <person name="Venter E."/>
            <person name="Venter J.C."/>
            <person name="Vicario S."/>
            <person name="Vieira F.G."/>
            <person name="Vilella A.J."/>
            <person name="Villasante A."/>
            <person name="Walenz B."/>
            <person name="Wang J."/>
            <person name="Wasserman M."/>
            <person name="Watts T."/>
            <person name="Wilson D."/>
            <person name="Wilson R.K."/>
            <person name="Wing R.A."/>
            <person name="Wolfner M.F."/>
            <person name="Wong A."/>
            <person name="Wong G.K."/>
            <person name="Wu C.I."/>
            <person name="Wu G."/>
            <person name="Yamamoto D."/>
            <person name="Yang H.P."/>
            <person name="Yang S.P."/>
            <person name="Yorke J.A."/>
            <person name="Yoshida K."/>
            <person name="Zdobnov E."/>
            <person name="Zhang P."/>
            <person name="Zhang Y."/>
            <person name="Zimin A.V."/>
            <person name="Baldwin J."/>
            <person name="Abdouelleil A."/>
            <person name="Abdulkadir J."/>
            <person name="Abebe A."/>
            <person name="Abera B."/>
            <person name="Abreu J."/>
            <person name="Acer S.C."/>
            <person name="Aftuck L."/>
            <person name="Alexander A."/>
            <person name="An P."/>
            <person name="Anderson E."/>
            <person name="Anderson S."/>
            <person name="Arachi H."/>
            <person name="Azer M."/>
            <person name="Bachantsang P."/>
            <person name="Barry A."/>
            <person name="Bayul T."/>
            <person name="Berlin A."/>
            <person name="Bessette D."/>
            <person name="Bloom T."/>
            <person name="Blye J."/>
            <person name="Boguslavskiy L."/>
            <person name="Bonnet C."/>
            <person name="Boukhgalter B."/>
            <person name="Bourzgui I."/>
            <person name="Brown A."/>
            <person name="Cahill P."/>
            <person name="Channer S."/>
            <person name="Cheshatsang Y."/>
            <person name="Chuda L."/>
            <person name="Citroen M."/>
            <person name="Collymore A."/>
            <person name="Cooke P."/>
            <person name="Costello M."/>
            <person name="D'Aco K."/>
            <person name="Daza R."/>
            <person name="De Haan G."/>
            <person name="DeGray S."/>
            <person name="DeMaso C."/>
            <person name="Dhargay N."/>
            <person name="Dooley K."/>
            <person name="Dooley E."/>
            <person name="Doricent M."/>
            <person name="Dorje P."/>
            <person name="Dorjee K."/>
            <person name="Dupes A."/>
            <person name="Elong R."/>
            <person name="Falk J."/>
            <person name="Farina A."/>
            <person name="Faro S."/>
            <person name="Ferguson D."/>
            <person name="Fisher S."/>
            <person name="Foley C.D."/>
            <person name="Franke A."/>
            <person name="Friedrich D."/>
            <person name="Gadbois L."/>
            <person name="Gearin G."/>
            <person name="Gearin C.R."/>
            <person name="Giannoukos G."/>
            <person name="Goode T."/>
            <person name="Graham J."/>
            <person name="Grandbois E."/>
            <person name="Grewal S."/>
            <person name="Gyaltsen K."/>
            <person name="Hafez N."/>
            <person name="Hagos B."/>
            <person name="Hall J."/>
            <person name="Henson C."/>
            <person name="Hollinger A."/>
            <person name="Honan T."/>
            <person name="Huard M.D."/>
            <person name="Hughes L."/>
            <person name="Hurhula B."/>
            <person name="Husby M.E."/>
            <person name="Kamat A."/>
            <person name="Kanga B."/>
            <person name="Kashin S."/>
            <person name="Khazanovich D."/>
            <person name="Kisner P."/>
            <person name="Lance K."/>
            <person name="Lara M."/>
            <person name="Lee W."/>
            <person name="Lennon N."/>
            <person name="Letendre F."/>
            <person name="LeVine R."/>
            <person name="Lipovsky A."/>
            <person name="Liu X."/>
            <person name="Liu J."/>
            <person name="Liu S."/>
            <person name="Lokyitsang T."/>
            <person name="Lokyitsang Y."/>
            <person name="Lubonja R."/>
            <person name="Lui A."/>
            <person name="MacDonald P."/>
            <person name="Magnisalis V."/>
            <person name="Maru K."/>
            <person name="Matthews C."/>
            <person name="McCusker W."/>
            <person name="McDonough S."/>
            <person name="Mehta T."/>
            <person name="Meldrim J."/>
            <person name="Meneus L."/>
            <person name="Mihai O."/>
            <person name="Mihalev A."/>
            <person name="Mihova T."/>
            <person name="Mittelman R."/>
            <person name="Mlenga V."/>
            <person name="Montmayeur A."/>
            <person name="Mulrain L."/>
            <person name="Navidi A."/>
            <person name="Naylor J."/>
            <person name="Negash T."/>
            <person name="Nguyen T."/>
            <person name="Nguyen N."/>
            <person name="Nicol R."/>
            <person name="Norbu C."/>
            <person name="Norbu N."/>
            <person name="Novod N."/>
            <person name="O'Neill B."/>
            <person name="Osman S."/>
            <person name="Markiewicz E."/>
            <person name="Oyono O.L."/>
            <person name="Patti C."/>
            <person name="Phunkhang P."/>
            <person name="Pierre F."/>
            <person name="Priest M."/>
            <person name="Raghuraman S."/>
            <person name="Rege F."/>
            <person name="Reyes R."/>
            <person name="Rise C."/>
            <person name="Rogov P."/>
            <person name="Ross K."/>
            <person name="Ryan E."/>
            <person name="Settipalli S."/>
            <person name="Shea T."/>
            <person name="Sherpa N."/>
            <person name="Shi L."/>
            <person name="Shih D."/>
            <person name="Sparrow T."/>
            <person name="Spaulding J."/>
            <person name="Stalker J."/>
            <person name="Stange-Thomann N."/>
            <person name="Stavropoulos S."/>
            <person name="Stone C."/>
            <person name="Strader C."/>
            <person name="Tesfaye S."/>
            <person name="Thomson T."/>
            <person name="Thoulutsang Y."/>
            <person name="Thoulutsang D."/>
            <person name="Topham K."/>
            <person name="Topping I."/>
            <person name="Tsamla T."/>
            <person name="Vassiliev H."/>
            <person name="Vo A."/>
            <person name="Wangchuk T."/>
            <person name="Wangdi T."/>
            <person name="Weiand M."/>
            <person name="Wilkinson J."/>
            <person name="Wilson A."/>
            <person name="Yadav S."/>
            <person name="Young G."/>
            <person name="Yu Q."/>
            <person name="Zembek L."/>
            <person name="Zhong D."/>
            <person name="Zimmer A."/>
            <person name="Zwirko Z."/>
            <person name="Jaffe D.B."/>
            <person name="Alvarez P."/>
            <person name="Brockman W."/>
            <person name="Butler J."/>
            <person name="Chin C."/>
            <person name="Gnerre S."/>
            <person name="Grabherr M."/>
            <person name="Kleber M."/>
            <person name="Mauceli E."/>
            <person name="MacCallum I."/>
        </authorList>
    </citation>
    <scope>NUCLEOTIDE SEQUENCE [LARGE SCALE GENOMIC DNA]</scope>
    <source>
        <strain evidence="5">Rob3c / Tucson 14021-0248.25</strain>
    </source>
</reference>
<keyword evidence="5" id="KW-1185">Reference proteome</keyword>
<gene>
    <name evidence="4" type="primary">Dsec\GM12556</name>
    <name evidence="4" type="ORF">Dsec_GM12556</name>
</gene>
<evidence type="ECO:0000259" key="3">
    <source>
        <dbReference type="Pfam" id="PF21107"/>
    </source>
</evidence>
<evidence type="ECO:0000256" key="2">
    <source>
        <dbReference type="SAM" id="MobiDB-lite"/>
    </source>
</evidence>
<feature type="compositionally biased region" description="Low complexity" evidence="2">
    <location>
        <begin position="126"/>
        <end position="153"/>
    </location>
</feature>
<dbReference type="OrthoDB" id="10057854at2759"/>
<feature type="compositionally biased region" description="Low complexity" evidence="2">
    <location>
        <begin position="95"/>
        <end position="114"/>
    </location>
</feature>
<name>B4I066_DROSE</name>
<dbReference type="Pfam" id="PF21107">
    <property type="entry name" value="STPRs"/>
    <property type="match status" value="1"/>
</dbReference>
<sequence>MSAGVGGGGSITTEHHSRLYFLNSPTAPLTARDPFFIKPEYLSYESPMHHALYSGNRGLLEYNNYTSSAAAAAAVASSVATSVSVSGSGSGSGSAGTAASASASAANSGGSASGTAVLSLENNFAQQGNPHQQQQQQQGNPHQEVLQQQQQQHPLHHHLSAGVVVEAGQLGGVPGLANLGVPHLSAQQSVTQQGQSSRAQKAARRRSNESIEARERRLERNAARMRDKRAKESEAEYRVRLAKNAEANRVRRQNETEVQRTLRLMKNAARQRLRRASETVEERKKRLAKAAERMRIARASAPKVIKPPLADRLKGY</sequence>
<feature type="domain" description="STPR" evidence="3">
    <location>
        <begin position="260"/>
        <end position="300"/>
    </location>
</feature>
<dbReference type="Proteomes" id="UP000001292">
    <property type="component" value="Unassembled WGS sequence"/>
</dbReference>
<accession>B4I066</accession>
<dbReference type="EMBL" id="CH480819">
    <property type="protein sequence ID" value="EDW52897.1"/>
    <property type="molecule type" value="Genomic_DNA"/>
</dbReference>
<proteinExistence type="predicted"/>
<feature type="region of interest" description="Disordered" evidence="2">
    <location>
        <begin position="85"/>
        <end position="114"/>
    </location>
</feature>
<evidence type="ECO:0000313" key="4">
    <source>
        <dbReference type="EMBL" id="EDW52897.1"/>
    </source>
</evidence>
<evidence type="ECO:0000313" key="5">
    <source>
        <dbReference type="Proteomes" id="UP000001292"/>
    </source>
</evidence>
<dbReference type="HOGENOM" id="CLU_880742_0_0_1"/>